<feature type="domain" description="LITAF" evidence="8">
    <location>
        <begin position="81"/>
        <end position="163"/>
    </location>
</feature>
<evidence type="ECO:0000256" key="4">
    <source>
        <dbReference type="ARBA" id="ARBA00022833"/>
    </source>
</evidence>
<name>A0AAD6D1Y8_9EURO</name>
<keyword evidence="3" id="KW-0479">Metal-binding</keyword>
<evidence type="ECO:0000313" key="10">
    <source>
        <dbReference type="Proteomes" id="UP001220324"/>
    </source>
</evidence>
<feature type="transmembrane region" description="Helical" evidence="7">
    <location>
        <begin position="119"/>
        <end position="140"/>
    </location>
</feature>
<evidence type="ECO:0000313" key="9">
    <source>
        <dbReference type="EMBL" id="KAJ5546939.1"/>
    </source>
</evidence>
<dbReference type="PANTHER" id="PTHR23292">
    <property type="entry name" value="LIPOPOLYSACCHARIDE-INDUCED TUMOR NECROSIS FACTOR-ALPHA FACTOR"/>
    <property type="match status" value="1"/>
</dbReference>
<dbReference type="PROSITE" id="PS51837">
    <property type="entry name" value="LITAF"/>
    <property type="match status" value="1"/>
</dbReference>
<dbReference type="AlphaFoldDB" id="A0AAD6D1Y8"/>
<evidence type="ECO:0000256" key="2">
    <source>
        <dbReference type="ARBA" id="ARBA00005975"/>
    </source>
</evidence>
<dbReference type="Pfam" id="PF10601">
    <property type="entry name" value="zf-LITAF-like"/>
    <property type="match status" value="1"/>
</dbReference>
<feature type="region of interest" description="Disordered" evidence="6">
    <location>
        <begin position="1"/>
        <end position="67"/>
    </location>
</feature>
<dbReference type="Proteomes" id="UP001220324">
    <property type="component" value="Unassembled WGS sequence"/>
</dbReference>
<dbReference type="InterPro" id="IPR006629">
    <property type="entry name" value="LITAF"/>
</dbReference>
<keyword evidence="7" id="KW-0812">Transmembrane</keyword>
<protein>
    <submittedName>
        <fullName evidence="9">LITAF-like zinc finger domain-containing protein</fullName>
    </submittedName>
</protein>
<evidence type="ECO:0000256" key="7">
    <source>
        <dbReference type="SAM" id="Phobius"/>
    </source>
</evidence>
<feature type="compositionally biased region" description="Low complexity" evidence="6">
    <location>
        <begin position="1"/>
        <end position="14"/>
    </location>
</feature>
<comment type="subcellular location">
    <subcellularLocation>
        <location evidence="1">Membrane</location>
        <topology evidence="1">Peripheral membrane protein</topology>
    </subcellularLocation>
</comment>
<feature type="compositionally biased region" description="Polar residues" evidence="6">
    <location>
        <begin position="15"/>
        <end position="24"/>
    </location>
</feature>
<feature type="region of interest" description="Disordered" evidence="6">
    <location>
        <begin position="161"/>
        <end position="185"/>
    </location>
</feature>
<evidence type="ECO:0000256" key="5">
    <source>
        <dbReference type="ARBA" id="ARBA00023136"/>
    </source>
</evidence>
<dbReference type="GO" id="GO:0008270">
    <property type="term" value="F:zinc ion binding"/>
    <property type="evidence" value="ECO:0007669"/>
    <property type="project" value="TreeGrafter"/>
</dbReference>
<sequence length="185" mass="20005">MEPQHTQPTSTQPTLSETGVTTTGGVPIESVIESHIASPDVSRSAEEKPNLTHTPDNVLPEPTPAYSSASLEKPVRIEPVPQVAKVTPLHLLREHPVWIDCPFCERRAMTRVGHEGSSATMLASLVCCLICICLVCVPSLTGMYQDTSHYCTNCGKKVAHKPHDGQTQPIGPMLIGEIPSRRPLA</sequence>
<evidence type="ECO:0000256" key="3">
    <source>
        <dbReference type="ARBA" id="ARBA00022723"/>
    </source>
</evidence>
<proteinExistence type="inferred from homology"/>
<dbReference type="PANTHER" id="PTHR23292:SF6">
    <property type="entry name" value="FI16602P1-RELATED"/>
    <property type="match status" value="1"/>
</dbReference>
<evidence type="ECO:0000256" key="1">
    <source>
        <dbReference type="ARBA" id="ARBA00004170"/>
    </source>
</evidence>
<comment type="caution">
    <text evidence="9">The sequence shown here is derived from an EMBL/GenBank/DDBJ whole genome shotgun (WGS) entry which is preliminary data.</text>
</comment>
<dbReference type="SMART" id="SM00714">
    <property type="entry name" value="LITAF"/>
    <property type="match status" value="1"/>
</dbReference>
<reference evidence="9 10" key="1">
    <citation type="journal article" date="2023" name="IMA Fungus">
        <title>Comparative genomic study of the Penicillium genus elucidates a diverse pangenome and 15 lateral gene transfer events.</title>
        <authorList>
            <person name="Petersen C."/>
            <person name="Sorensen T."/>
            <person name="Nielsen M.R."/>
            <person name="Sondergaard T.E."/>
            <person name="Sorensen J.L."/>
            <person name="Fitzpatrick D.A."/>
            <person name="Frisvad J.C."/>
            <person name="Nielsen K.L."/>
        </authorList>
    </citation>
    <scope>NUCLEOTIDE SEQUENCE [LARGE SCALE GENOMIC DNA]</scope>
    <source>
        <strain evidence="9 10">IBT 35679</strain>
    </source>
</reference>
<evidence type="ECO:0000256" key="6">
    <source>
        <dbReference type="SAM" id="MobiDB-lite"/>
    </source>
</evidence>
<organism evidence="9 10">
    <name type="scientific">Penicillium frequentans</name>
    <dbReference type="NCBI Taxonomy" id="3151616"/>
    <lineage>
        <taxon>Eukaryota</taxon>
        <taxon>Fungi</taxon>
        <taxon>Dikarya</taxon>
        <taxon>Ascomycota</taxon>
        <taxon>Pezizomycotina</taxon>
        <taxon>Eurotiomycetes</taxon>
        <taxon>Eurotiomycetidae</taxon>
        <taxon>Eurotiales</taxon>
        <taxon>Aspergillaceae</taxon>
        <taxon>Penicillium</taxon>
    </lineage>
</organism>
<accession>A0AAD6D1Y8</accession>
<evidence type="ECO:0000259" key="8">
    <source>
        <dbReference type="PROSITE" id="PS51837"/>
    </source>
</evidence>
<keyword evidence="7" id="KW-1133">Transmembrane helix</keyword>
<dbReference type="InterPro" id="IPR037519">
    <property type="entry name" value="LITAF_fam"/>
</dbReference>
<gene>
    <name evidence="9" type="ORF">N7494_004524</name>
</gene>
<keyword evidence="5 7" id="KW-0472">Membrane</keyword>
<dbReference type="GO" id="GO:0016020">
    <property type="term" value="C:membrane"/>
    <property type="evidence" value="ECO:0007669"/>
    <property type="project" value="UniProtKB-SubCell"/>
</dbReference>
<dbReference type="EMBL" id="JAQIZZ010000003">
    <property type="protein sequence ID" value="KAJ5546939.1"/>
    <property type="molecule type" value="Genomic_DNA"/>
</dbReference>
<keyword evidence="4" id="KW-0862">Zinc</keyword>
<comment type="similarity">
    <text evidence="2">Belongs to the CDIP1/LITAF family.</text>
</comment>
<keyword evidence="10" id="KW-1185">Reference proteome</keyword>